<dbReference type="PANTHER" id="PTHR32063:SF13">
    <property type="entry name" value="MULTIDRUG EFFLUX PUMP SUBUNIT ACRB-RELATED"/>
    <property type="match status" value="1"/>
</dbReference>
<evidence type="ECO:0000256" key="4">
    <source>
        <dbReference type="ARBA" id="ARBA00022475"/>
    </source>
</evidence>
<keyword evidence="8 9" id="KW-0472">Membrane</keyword>
<evidence type="ECO:0000256" key="3">
    <source>
        <dbReference type="ARBA" id="ARBA00022448"/>
    </source>
</evidence>
<keyword evidence="3 9" id="KW-0813">Transport</keyword>
<dbReference type="InterPro" id="IPR004764">
    <property type="entry name" value="MdtF-like"/>
</dbReference>
<dbReference type="FunFam" id="3.30.70.1430:FF:000001">
    <property type="entry name" value="Efflux pump membrane transporter"/>
    <property type="match status" value="1"/>
</dbReference>
<dbReference type="Proteomes" id="UP000199206">
    <property type="component" value="Unassembled WGS sequence"/>
</dbReference>
<proteinExistence type="inferred from homology"/>
<feature type="transmembrane region" description="Helical" evidence="9">
    <location>
        <begin position="544"/>
        <end position="561"/>
    </location>
</feature>
<comment type="similarity">
    <text evidence="2 9">Belongs to the resistance-nodulation-cell division (RND) (TC 2.A.6) family.</text>
</comment>
<evidence type="ECO:0000256" key="1">
    <source>
        <dbReference type="ARBA" id="ARBA00004429"/>
    </source>
</evidence>
<dbReference type="Gene3D" id="3.30.2090.10">
    <property type="entry name" value="Multidrug efflux transporter AcrB TolC docking domain, DN and DC subdomains"/>
    <property type="match status" value="2"/>
</dbReference>
<dbReference type="PANTHER" id="PTHR32063">
    <property type="match status" value="1"/>
</dbReference>
<dbReference type="NCBIfam" id="NF000282">
    <property type="entry name" value="RND_permease_1"/>
    <property type="match status" value="1"/>
</dbReference>
<dbReference type="OrthoDB" id="9807350at2"/>
<dbReference type="FunFam" id="3.30.2090.10:FF:000001">
    <property type="entry name" value="Efflux pump membrane transporter"/>
    <property type="match status" value="1"/>
</dbReference>
<dbReference type="Gene3D" id="3.30.70.1440">
    <property type="entry name" value="Multidrug efflux transporter AcrB pore domain"/>
    <property type="match status" value="1"/>
</dbReference>
<gene>
    <name evidence="11" type="ORF">SAMN05192583_3101</name>
</gene>
<keyword evidence="5 9" id="KW-0997">Cell inner membrane</keyword>
<feature type="transmembrane region" description="Helical" evidence="9">
    <location>
        <begin position="926"/>
        <end position="949"/>
    </location>
</feature>
<feature type="transmembrane region" description="Helical" evidence="9">
    <location>
        <begin position="970"/>
        <end position="991"/>
    </location>
</feature>
<feature type="transmembrane region" description="Helical" evidence="9">
    <location>
        <begin position="470"/>
        <end position="497"/>
    </location>
</feature>
<evidence type="ECO:0000256" key="5">
    <source>
        <dbReference type="ARBA" id="ARBA00022519"/>
    </source>
</evidence>
<dbReference type="Gene3D" id="3.30.70.1430">
    <property type="entry name" value="Multidrug efflux transporter AcrB pore domain"/>
    <property type="match status" value="2"/>
</dbReference>
<dbReference type="Gene3D" id="3.30.70.1320">
    <property type="entry name" value="Multidrug efflux transporter AcrB pore domain like"/>
    <property type="match status" value="1"/>
</dbReference>
<feature type="transmembrane region" description="Helical" evidence="9">
    <location>
        <begin position="12"/>
        <end position="30"/>
    </location>
</feature>
<feature type="transmembrane region" description="Helical" evidence="9">
    <location>
        <begin position="396"/>
        <end position="417"/>
    </location>
</feature>
<feature type="transmembrane region" description="Helical" evidence="9">
    <location>
        <begin position="340"/>
        <end position="359"/>
    </location>
</feature>
<keyword evidence="7 9" id="KW-1133">Transmembrane helix</keyword>
<sequence length="1071" mass="114603">MSRYFIERPIFAWVLAVMVMIAGLLSIRSLPIAQFPAIAPPAVAITATYPGADAQTLENTTTQIIEQQLKGIDHLRYFSSSSSSAGTVTITLTFEQGTDPDIAQVQVQNKLQAATPLLPQEVQRQGILVAKATQNFLLFVGLYSETGEHDADDLADYVASKIQDPLSRVTGVGDTQIFGSQYAMRIWVDPLKLNNYALTMADVTSAVTAQNAQVSAGQIGAQPAPKEQMLNATVSVSSRLTSPEQFGMIRLKSNADGSVVRLRDVARVAIGAENYSFSAQWNGKPASGIGIKLAPGANALNTVTAVKARVNEIAKSFPPDVKVIFPYDTSPFVRLSIEQVVETLVEAVVLVFLVMFLFLQNFRATLIPTIAVPVVLTGTFAVLAAAGYSINTLTLFGMVLAIGLLVDDAIVVVENVERLIQTEGLSPKDAARKSMDEITGALIGIATVLSAVFLPMAFFGGSTGVIYRQFSITIVSAMVLSVAVALILTPALCATILKPHDPKKTEGDGLLARFFRWFNDRFDRGRDRYERGVRSSARRWGRSLIAYALIVLGLVFLFTRLPSGFLPDEDQGVMIALVQGPSGSTTARTQKGLDLVRDHFLKDAGSAIRGVYTINGFSFAGVGQNSGIAFMPMKEWKDRPGAENRAQAIVGRAMGVLARYNDGLIFAVIPPAVQELGNATGFDLQLVDEGGIGHEKLLAARNQLLGMASQNKSLVGVRPNALDDAPQLRVEVDQDKARALGLDLSAVNNTIATAWGGSYVNDFIDRGRVKRVYIQADEPYRQKPEDIGSLYVRGASEAMVPFTAFSTLSWHEGPMQLTRYNGLPSMEILGQPAPGVSSGDALKAMQDMQAKLPPGTRLDWTGLSYEEQLSGGQAPALYSLSLLIVFLCLAALYESWSVPIAVLLVVPLGVVGAILAASLTGLNNDIYLQVGLITTIGVSAKNAILIVEFAEERMAMGMGAFDAAIEAAKLRLRPILMTSLAFVFGVLPLAITTGAGAGGQNAIGRAVVGGMLSATILGVILIPVFFVVVARLFGHGRRDGDRPGEHGETAHHDAPDDHHPSHDRGTEPQGA</sequence>
<keyword evidence="4" id="KW-1003">Cell membrane</keyword>
<feature type="transmembrane region" description="Helical" evidence="9">
    <location>
        <begin position="366"/>
        <end position="390"/>
    </location>
</feature>
<dbReference type="GO" id="GO:0015562">
    <property type="term" value="F:efflux transmembrane transporter activity"/>
    <property type="evidence" value="ECO:0007669"/>
    <property type="project" value="InterPro"/>
</dbReference>
<reference evidence="12" key="1">
    <citation type="submission" date="2016-10" db="EMBL/GenBank/DDBJ databases">
        <authorList>
            <person name="Varghese N."/>
            <person name="Submissions S."/>
        </authorList>
    </citation>
    <scope>NUCLEOTIDE SEQUENCE [LARGE SCALE GENOMIC DNA]</scope>
    <source>
        <strain evidence="12">S6-262</strain>
    </source>
</reference>
<dbReference type="GO" id="GO:0009636">
    <property type="term" value="P:response to toxic substance"/>
    <property type="evidence" value="ECO:0007669"/>
    <property type="project" value="UniProtKB-ARBA"/>
</dbReference>
<dbReference type="SUPFAM" id="SSF82693">
    <property type="entry name" value="Multidrug efflux transporter AcrB pore domain, PN1, PN2, PC1 and PC2 subdomains"/>
    <property type="match status" value="3"/>
</dbReference>
<evidence type="ECO:0000256" key="10">
    <source>
        <dbReference type="SAM" id="MobiDB-lite"/>
    </source>
</evidence>
<organism evidence="11 12">
    <name type="scientific">Sphingomonas gellani</name>
    <dbReference type="NCBI Taxonomy" id="1166340"/>
    <lineage>
        <taxon>Bacteria</taxon>
        <taxon>Pseudomonadati</taxon>
        <taxon>Pseudomonadota</taxon>
        <taxon>Alphaproteobacteria</taxon>
        <taxon>Sphingomonadales</taxon>
        <taxon>Sphingomonadaceae</taxon>
        <taxon>Sphingomonas</taxon>
    </lineage>
</organism>
<feature type="transmembrane region" description="Helical" evidence="9">
    <location>
        <begin position="900"/>
        <end position="920"/>
    </location>
</feature>
<feature type="transmembrane region" description="Helical" evidence="9">
    <location>
        <begin position="1011"/>
        <end position="1033"/>
    </location>
</feature>
<keyword evidence="6 9" id="KW-0812">Transmembrane</keyword>
<evidence type="ECO:0000313" key="11">
    <source>
        <dbReference type="EMBL" id="SEN57159.1"/>
    </source>
</evidence>
<dbReference type="GO" id="GO:0005886">
    <property type="term" value="C:plasma membrane"/>
    <property type="evidence" value="ECO:0007669"/>
    <property type="project" value="UniProtKB-SubCell"/>
</dbReference>
<feature type="transmembrane region" description="Helical" evidence="9">
    <location>
        <begin position="438"/>
        <end position="458"/>
    </location>
</feature>
<evidence type="ECO:0000256" key="2">
    <source>
        <dbReference type="ARBA" id="ARBA00010942"/>
    </source>
</evidence>
<dbReference type="AlphaFoldDB" id="A0A1H8HLY6"/>
<evidence type="ECO:0000313" key="12">
    <source>
        <dbReference type="Proteomes" id="UP000199206"/>
    </source>
</evidence>
<protein>
    <recommendedName>
        <fullName evidence="9">Efflux pump membrane transporter</fullName>
    </recommendedName>
</protein>
<dbReference type="Gene3D" id="1.20.1640.10">
    <property type="entry name" value="Multidrug efflux transporter AcrB transmembrane domain"/>
    <property type="match status" value="2"/>
</dbReference>
<dbReference type="RefSeq" id="WP_093666591.1">
    <property type="nucleotide sequence ID" value="NZ_FOCF01000008.1"/>
</dbReference>
<name>A0A1H8HLY6_9SPHN</name>
<evidence type="ECO:0000256" key="8">
    <source>
        <dbReference type="ARBA" id="ARBA00023136"/>
    </source>
</evidence>
<dbReference type="InterPro" id="IPR001036">
    <property type="entry name" value="Acrflvin-R"/>
</dbReference>
<keyword evidence="12" id="KW-1185">Reference proteome</keyword>
<dbReference type="InterPro" id="IPR027463">
    <property type="entry name" value="AcrB_DN_DC_subdom"/>
</dbReference>
<dbReference type="FunFam" id="1.20.1640.10:FF:000001">
    <property type="entry name" value="Efflux pump membrane transporter"/>
    <property type="match status" value="1"/>
</dbReference>
<dbReference type="EMBL" id="FOCF01000008">
    <property type="protein sequence ID" value="SEN57159.1"/>
    <property type="molecule type" value="Genomic_DNA"/>
</dbReference>
<dbReference type="NCBIfam" id="TIGR00915">
    <property type="entry name" value="2A0602"/>
    <property type="match status" value="1"/>
</dbReference>
<dbReference type="SUPFAM" id="SSF82714">
    <property type="entry name" value="Multidrug efflux transporter AcrB TolC docking domain, DN and DC subdomains"/>
    <property type="match status" value="2"/>
</dbReference>
<comment type="subcellular location">
    <subcellularLocation>
        <location evidence="1 9">Cell inner membrane</location>
        <topology evidence="1 9">Multi-pass membrane protein</topology>
    </subcellularLocation>
</comment>
<dbReference type="GO" id="GO:0042910">
    <property type="term" value="F:xenobiotic transmembrane transporter activity"/>
    <property type="evidence" value="ECO:0007669"/>
    <property type="project" value="TreeGrafter"/>
</dbReference>
<dbReference type="Pfam" id="PF00873">
    <property type="entry name" value="ACR_tran"/>
    <property type="match status" value="1"/>
</dbReference>
<dbReference type="SUPFAM" id="SSF82866">
    <property type="entry name" value="Multidrug efflux transporter AcrB transmembrane domain"/>
    <property type="match status" value="2"/>
</dbReference>
<dbReference type="PRINTS" id="PR00702">
    <property type="entry name" value="ACRIFLAVINRP"/>
</dbReference>
<evidence type="ECO:0000256" key="7">
    <source>
        <dbReference type="ARBA" id="ARBA00022989"/>
    </source>
</evidence>
<feature type="transmembrane region" description="Helical" evidence="9">
    <location>
        <begin position="876"/>
        <end position="893"/>
    </location>
</feature>
<feature type="region of interest" description="Disordered" evidence="10">
    <location>
        <begin position="1038"/>
        <end position="1071"/>
    </location>
</feature>
<evidence type="ECO:0000256" key="9">
    <source>
        <dbReference type="RuleBase" id="RU364070"/>
    </source>
</evidence>
<dbReference type="STRING" id="1166340.SAMN05192583_3101"/>
<accession>A0A1H8HLY6</accession>
<evidence type="ECO:0000256" key="6">
    <source>
        <dbReference type="ARBA" id="ARBA00022692"/>
    </source>
</evidence>